<gene>
    <name evidence="16" type="ORF">ACFODO_02360</name>
    <name evidence="17" type="ORF">C9E89_001895</name>
</gene>
<keyword evidence="3 10" id="KW-1134">Transmembrane beta strand</keyword>
<keyword evidence="2 10" id="KW-0813">Transport</keyword>
<dbReference type="InterPro" id="IPR036942">
    <property type="entry name" value="Beta-barrel_TonB_sf"/>
</dbReference>
<comment type="similarity">
    <text evidence="10 11">Belongs to the TonB-dependent receptor family.</text>
</comment>
<evidence type="ECO:0000259" key="14">
    <source>
        <dbReference type="Pfam" id="PF00593"/>
    </source>
</evidence>
<feature type="region of interest" description="Disordered" evidence="12">
    <location>
        <begin position="222"/>
        <end position="246"/>
    </location>
</feature>
<evidence type="ECO:0000256" key="7">
    <source>
        <dbReference type="ARBA" id="ARBA00023077"/>
    </source>
</evidence>
<feature type="signal peptide" evidence="13">
    <location>
        <begin position="1"/>
        <end position="23"/>
    </location>
</feature>
<feature type="chain" id="PRO_5017026630" evidence="13">
    <location>
        <begin position="24"/>
        <end position="732"/>
    </location>
</feature>
<evidence type="ECO:0000256" key="4">
    <source>
        <dbReference type="ARBA" id="ARBA00022692"/>
    </source>
</evidence>
<dbReference type="PANTHER" id="PTHR30069:SF53">
    <property type="entry name" value="COLICIN I RECEPTOR-RELATED"/>
    <property type="match status" value="1"/>
</dbReference>
<protein>
    <submittedName>
        <fullName evidence="16 17">TonB-dependent receptor</fullName>
    </submittedName>
</protein>
<accession>A0A371YUK0</accession>
<reference evidence="16" key="4">
    <citation type="submission" date="2024-09" db="EMBL/GenBank/DDBJ databases">
        <authorList>
            <person name="Sun Q."/>
            <person name="Mori K."/>
        </authorList>
    </citation>
    <scope>NUCLEOTIDE SEQUENCE</scope>
    <source>
        <strain evidence="16">KCTC 62575</strain>
    </source>
</reference>
<feature type="domain" description="TonB-dependent receptor-like beta-barrel" evidence="14">
    <location>
        <begin position="266"/>
        <end position="683"/>
    </location>
</feature>
<evidence type="ECO:0000259" key="15">
    <source>
        <dbReference type="Pfam" id="PF07715"/>
    </source>
</evidence>
<dbReference type="Pfam" id="PF07715">
    <property type="entry name" value="Plug"/>
    <property type="match status" value="1"/>
</dbReference>
<dbReference type="AlphaFoldDB" id="A0A371YUK0"/>
<evidence type="ECO:0000256" key="12">
    <source>
        <dbReference type="SAM" id="MobiDB-lite"/>
    </source>
</evidence>
<evidence type="ECO:0000256" key="6">
    <source>
        <dbReference type="ARBA" id="ARBA00023065"/>
    </source>
</evidence>
<evidence type="ECO:0000256" key="5">
    <source>
        <dbReference type="ARBA" id="ARBA00022729"/>
    </source>
</evidence>
<evidence type="ECO:0000313" key="19">
    <source>
        <dbReference type="Proteomes" id="UP001595455"/>
    </source>
</evidence>
<dbReference type="EMBL" id="JBHRSF010000005">
    <property type="protein sequence ID" value="MFC2994131.1"/>
    <property type="molecule type" value="Genomic_DNA"/>
</dbReference>
<dbReference type="SUPFAM" id="SSF56935">
    <property type="entry name" value="Porins"/>
    <property type="match status" value="1"/>
</dbReference>
<dbReference type="GO" id="GO:0009279">
    <property type="term" value="C:cell outer membrane"/>
    <property type="evidence" value="ECO:0007669"/>
    <property type="project" value="UniProtKB-SubCell"/>
</dbReference>
<evidence type="ECO:0000313" key="17">
    <source>
        <dbReference type="EMBL" id="RFC85156.1"/>
    </source>
</evidence>
<dbReference type="GO" id="GO:0015344">
    <property type="term" value="F:siderophore uptake transmembrane transporter activity"/>
    <property type="evidence" value="ECO:0007669"/>
    <property type="project" value="TreeGrafter"/>
</dbReference>
<dbReference type="OrthoDB" id="9764669at2"/>
<evidence type="ECO:0000256" key="1">
    <source>
        <dbReference type="ARBA" id="ARBA00004571"/>
    </source>
</evidence>
<keyword evidence="6" id="KW-0406">Ion transport</keyword>
<keyword evidence="4 10" id="KW-0812">Transmembrane</keyword>
<keyword evidence="8 10" id="KW-0472">Membrane</keyword>
<keyword evidence="19" id="KW-1185">Reference proteome</keyword>
<dbReference type="Proteomes" id="UP000240957">
    <property type="component" value="Unassembled WGS sequence"/>
</dbReference>
<evidence type="ECO:0000256" key="13">
    <source>
        <dbReference type="SAM" id="SignalP"/>
    </source>
</evidence>
<reference evidence="19" key="3">
    <citation type="journal article" date="2019" name="Int. J. Syst. Evol. Microbiol.">
        <title>The Global Catalogue of Microorganisms (GCM) 10K type strain sequencing project: providing services to taxonomists for standard genome sequencing and annotation.</title>
        <authorList>
            <consortium name="The Broad Institute Genomics Platform"/>
            <consortium name="The Broad Institute Genome Sequencing Center for Infectious Disease"/>
            <person name="Wu L."/>
            <person name="Ma J."/>
        </authorList>
    </citation>
    <scope>NUCLEOTIDE SEQUENCE [LARGE SCALE GENOMIC DNA]</scope>
    <source>
        <strain evidence="19">KCTC 62575</strain>
    </source>
</reference>
<dbReference type="Gene3D" id="2.40.170.20">
    <property type="entry name" value="TonB-dependent receptor, beta-barrel domain"/>
    <property type="match status" value="1"/>
</dbReference>
<evidence type="ECO:0000256" key="10">
    <source>
        <dbReference type="PROSITE-ProRule" id="PRU01360"/>
    </source>
</evidence>
<evidence type="ECO:0000256" key="3">
    <source>
        <dbReference type="ARBA" id="ARBA00022452"/>
    </source>
</evidence>
<reference evidence="16" key="1">
    <citation type="journal article" date="2014" name="Int. J. Syst. Evol. Microbiol.">
        <title>Complete genome of a new Firmicutes species belonging to the dominant human colonic microbiota ('Ruminococcus bicirculans') reveals two chromosomes and a selective capacity to utilize plant glucans.</title>
        <authorList>
            <consortium name="NISC Comparative Sequencing Program"/>
            <person name="Wegmann U."/>
            <person name="Louis P."/>
            <person name="Goesmann A."/>
            <person name="Henrissat B."/>
            <person name="Duncan S.H."/>
            <person name="Flint H.J."/>
        </authorList>
    </citation>
    <scope>NUCLEOTIDE SEQUENCE</scope>
    <source>
        <strain evidence="16">KCTC 62575</strain>
    </source>
</reference>
<evidence type="ECO:0000256" key="9">
    <source>
        <dbReference type="ARBA" id="ARBA00023237"/>
    </source>
</evidence>
<comment type="subcellular location">
    <subcellularLocation>
        <location evidence="1 10">Cell outer membrane</location>
        <topology evidence="1 10">Multi-pass membrane protein</topology>
    </subcellularLocation>
</comment>
<name>A0A371YUK0_9GAMM</name>
<feature type="domain" description="TonB-dependent receptor plug" evidence="15">
    <location>
        <begin position="51"/>
        <end position="164"/>
    </location>
</feature>
<evidence type="ECO:0000256" key="11">
    <source>
        <dbReference type="RuleBase" id="RU003357"/>
    </source>
</evidence>
<comment type="caution">
    <text evidence="17">The sequence shown here is derived from an EMBL/GenBank/DDBJ whole genome shotgun (WGS) entry which is preliminary data.</text>
</comment>
<dbReference type="RefSeq" id="WP_107006754.1">
    <property type="nucleotide sequence ID" value="NZ_JBHRSF010000005.1"/>
</dbReference>
<proteinExistence type="inferred from homology"/>
<keyword evidence="17" id="KW-0675">Receptor</keyword>
<sequence length="732" mass="80774">MSKFNLHPLTLALCTFSASVTYAQTTTTSEEDTIQQLDTVVFTASGFEQKLKNAPASISVVSKEDIEKKNATSIADLLVDVPGLDLRDGVGKTSGLNIKMRGLDAPYTLILIDGRRQSTSNDVTPNGFGETSSGYLPPLSSIERIEVIRGPMATRYGSEAMGGVINIITKKISNEWRGNITVGGNIMEHKGEADSWKSSFVVNGPIIQDRLGLQLRGSYLDRQKSERIPGTAGRDPRPSESDNFDFGTKLNLKLNEQNSLWFDAFHSSQNYQNDDNRLGTQDTAKKANGYQDELEFNRTQFSVGHDGDYALGTWKSYASHTTTETIGRTIPNNTFPNNIASGADRTLENTDLVIDTHFIAPIANHKVTVGAEYKEATVADGIAGVGSEFKKDSWSLYAENEWKMLDNLRMTLGGRFEEHSGFGGHFSPRAYLVWNATNAITLKGGVSTGYKAPSAKDLHNGIISVSGQGTSFGIGSPNLKPEESTNYELGFYFNQGDLDFSTTIFHTKIKDRFTTGPEILNCNYTVNGQQPNLNNPSCISFGAHITDQKSFSQKTNADEAKSEGVEVSLKYNILPEWDIKTAYTYMETEITKGKDKGNALSNVPKNAFNTTSTWHINDQFDLWLQHEYKSSRTRYDTEQTAGTDAAIIYELTNNKLKGYNLFNLGASYSVNDQLRFNGAINNLLDKDFAGNQSYINSKGELATAYDYMSIGSGMDGTYLPGRNFWLSVSYDF</sequence>
<dbReference type="Pfam" id="PF00593">
    <property type="entry name" value="TonB_dep_Rec_b-barrel"/>
    <property type="match status" value="1"/>
</dbReference>
<keyword evidence="7 11" id="KW-0798">TonB box</keyword>
<dbReference type="EMBL" id="PYIX02000002">
    <property type="protein sequence ID" value="RFC85156.1"/>
    <property type="molecule type" value="Genomic_DNA"/>
</dbReference>
<keyword evidence="5 13" id="KW-0732">Signal</keyword>
<evidence type="ECO:0000313" key="16">
    <source>
        <dbReference type="EMBL" id="MFC2994131.1"/>
    </source>
</evidence>
<evidence type="ECO:0000256" key="2">
    <source>
        <dbReference type="ARBA" id="ARBA00022448"/>
    </source>
</evidence>
<dbReference type="InterPro" id="IPR039426">
    <property type="entry name" value="TonB-dep_rcpt-like"/>
</dbReference>
<dbReference type="InterPro" id="IPR000531">
    <property type="entry name" value="Beta-barrel_TonB"/>
</dbReference>
<dbReference type="GO" id="GO:0044718">
    <property type="term" value="P:siderophore transmembrane transport"/>
    <property type="evidence" value="ECO:0007669"/>
    <property type="project" value="TreeGrafter"/>
</dbReference>
<dbReference type="CDD" id="cd01347">
    <property type="entry name" value="ligand_gated_channel"/>
    <property type="match status" value="1"/>
</dbReference>
<dbReference type="InterPro" id="IPR012910">
    <property type="entry name" value="Plug_dom"/>
</dbReference>
<evidence type="ECO:0000313" key="18">
    <source>
        <dbReference type="Proteomes" id="UP000240957"/>
    </source>
</evidence>
<keyword evidence="9 10" id="KW-0998">Cell outer membrane</keyword>
<dbReference type="Gene3D" id="2.170.130.10">
    <property type="entry name" value="TonB-dependent receptor, plug domain"/>
    <property type="match status" value="1"/>
</dbReference>
<dbReference type="PROSITE" id="PS52016">
    <property type="entry name" value="TONB_DEPENDENT_REC_3"/>
    <property type="match status" value="1"/>
</dbReference>
<reference evidence="17 18" key="2">
    <citation type="submission" date="2018-08" db="EMBL/GenBank/DDBJ databases">
        <title>The draft genome of Acinetobacter sichuanensis strain WCHAc060041.</title>
        <authorList>
            <person name="Qin J."/>
            <person name="Feng Y."/>
            <person name="Zong Z."/>
        </authorList>
    </citation>
    <scope>NUCLEOTIDE SEQUENCE [LARGE SCALE GENOMIC DNA]</scope>
    <source>
        <strain evidence="17 18">WCHAc060041</strain>
    </source>
</reference>
<dbReference type="InterPro" id="IPR037066">
    <property type="entry name" value="Plug_dom_sf"/>
</dbReference>
<evidence type="ECO:0000256" key="8">
    <source>
        <dbReference type="ARBA" id="ARBA00023136"/>
    </source>
</evidence>
<organism evidence="17 18">
    <name type="scientific">Acinetobacter sichuanensis</name>
    <dbReference type="NCBI Taxonomy" id="2136183"/>
    <lineage>
        <taxon>Bacteria</taxon>
        <taxon>Pseudomonadati</taxon>
        <taxon>Pseudomonadota</taxon>
        <taxon>Gammaproteobacteria</taxon>
        <taxon>Moraxellales</taxon>
        <taxon>Moraxellaceae</taxon>
        <taxon>Acinetobacter</taxon>
    </lineage>
</organism>
<dbReference type="Proteomes" id="UP001595455">
    <property type="component" value="Unassembled WGS sequence"/>
</dbReference>
<dbReference type="PANTHER" id="PTHR30069">
    <property type="entry name" value="TONB-DEPENDENT OUTER MEMBRANE RECEPTOR"/>
    <property type="match status" value="1"/>
</dbReference>